<dbReference type="EMBL" id="JACHOO010000008">
    <property type="protein sequence ID" value="MBB5754373.1"/>
    <property type="molecule type" value="Genomic_DNA"/>
</dbReference>
<feature type="active site" description="Proton donor" evidence="5">
    <location>
        <position position="242"/>
    </location>
</feature>
<dbReference type="GO" id="GO:0019509">
    <property type="term" value="P:L-methionine salvage from methylthioadenosine"/>
    <property type="evidence" value="ECO:0007669"/>
    <property type="project" value="UniProtKB-UniRule"/>
</dbReference>
<protein>
    <recommendedName>
        <fullName evidence="5">Methylthioribose-1-phosphate isomerase</fullName>
        <shortName evidence="5">M1Pi</shortName>
        <shortName evidence="5">MTR-1-P isomerase</shortName>
        <ecNumber evidence="5">5.3.1.23</ecNumber>
    </recommendedName>
    <alternativeName>
        <fullName evidence="5">S-methyl-5-thioribose-1-phosphate isomerase</fullName>
    </alternativeName>
</protein>
<dbReference type="FunFam" id="1.20.120.420:FF:000003">
    <property type="entry name" value="Methylthioribose-1-phosphate isomerase"/>
    <property type="match status" value="1"/>
</dbReference>
<dbReference type="InterPro" id="IPR005251">
    <property type="entry name" value="IF-M1Pi"/>
</dbReference>
<comment type="pathway">
    <text evidence="5">Amino-acid biosynthesis; L-methionine biosynthesis via salvage pathway; L-methionine from S-methyl-5-thio-alpha-D-ribose 1-phosphate: step 1/6.</text>
</comment>
<comment type="caution">
    <text evidence="6">The sequence shown here is derived from an EMBL/GenBank/DDBJ whole genome shotgun (WGS) entry which is preliminary data.</text>
</comment>
<keyword evidence="5" id="KW-0486">Methionine biosynthesis</keyword>
<dbReference type="InterPro" id="IPR042529">
    <property type="entry name" value="IF_2B-like_C"/>
</dbReference>
<evidence type="ECO:0000256" key="1">
    <source>
        <dbReference type="ARBA" id="ARBA00023235"/>
    </source>
</evidence>
<reference evidence="6 7" key="1">
    <citation type="submission" date="2020-08" db="EMBL/GenBank/DDBJ databases">
        <title>Genomic Encyclopedia of Type Strains, Phase IV (KMG-IV): sequencing the most valuable type-strain genomes for metagenomic binning, comparative biology and taxonomic classification.</title>
        <authorList>
            <person name="Goeker M."/>
        </authorList>
    </citation>
    <scope>NUCLEOTIDE SEQUENCE [LARGE SCALE GENOMIC DNA]</scope>
    <source>
        <strain evidence="6 7">DSM 16268</strain>
    </source>
</reference>
<proteinExistence type="inferred from homology"/>
<dbReference type="HAMAP" id="MF_01678">
    <property type="entry name" value="Salvage_MtnA"/>
    <property type="match status" value="1"/>
</dbReference>
<sequence>MRVDGTSYRSIWRSGDGVTVVDQTRLPHAFTTFDIATEAAAVDAIRRMVVRGAPLIGVTGAYGLAFALREDASDAALDAAYGRLLASRPTAVNLRWALDRMLRAVTAVAENARHETALSLADALAEEDVATNEAIATHGVALVRAALEKKGGAGPVNILTHCNTGWIACVDWGTALGVIYKAHDEGLPVHVYVDETRPRNQGASLTTWELAAHGVPHTLVADNAGGHLMQEGSVDLVLVGADRVAANGDACNKIGTYLKALAAADNGVPFYVALPASTVDWSLPKGVGAIEIEERSAEEVTHIAGVTPDGAVTRVRIAPEGTKAANPAFDVTPARLISGLITERGIAPASAEGLAGLFPEQRGA</sequence>
<name>A0A7W9L3B0_9HYPH</name>
<dbReference type="EC" id="5.3.1.23" evidence="5"/>
<gene>
    <name evidence="5" type="primary">mtnA</name>
    <name evidence="6" type="ORF">GGQ63_003459</name>
</gene>
<feature type="site" description="Transition state stabilizer" evidence="5">
    <location>
        <position position="162"/>
    </location>
</feature>
<evidence type="ECO:0000313" key="7">
    <source>
        <dbReference type="Proteomes" id="UP000523821"/>
    </source>
</evidence>
<dbReference type="NCBIfam" id="NF004326">
    <property type="entry name" value="PRK05720.1"/>
    <property type="match status" value="1"/>
</dbReference>
<comment type="similarity">
    <text evidence="5">Belongs to the EIF-2B alpha/beta/delta subunits family. MtnA subfamily.</text>
</comment>
<comment type="function">
    <text evidence="4">Catalyzes the interconversion of methylthioribose-1-phosphate (MTR-1-P) into methylthioribulose-1-phosphate (MTRu-1-P). Also catalyzes the interconversion of 5-deoxyribose 1-phosphate and 5-deoxyribulose 1-phosphate. Part of a bifunctional DHAP-shunt salvage pathway for SAM by-products.</text>
</comment>
<dbReference type="SUPFAM" id="SSF100950">
    <property type="entry name" value="NagB/RpiA/CoA transferase-like"/>
    <property type="match status" value="1"/>
</dbReference>
<keyword evidence="7" id="KW-1185">Reference proteome</keyword>
<dbReference type="InterPro" id="IPR037171">
    <property type="entry name" value="NagB/RpiA_transferase-like"/>
</dbReference>
<keyword evidence="5" id="KW-0028">Amino-acid biosynthesis</keyword>
<evidence type="ECO:0000256" key="3">
    <source>
        <dbReference type="ARBA" id="ARBA00051169"/>
    </source>
</evidence>
<comment type="catalytic activity">
    <reaction evidence="3">
        <text>5-(methylsulfanyl)-alpha-D-ribose 1-phosphate = 5-(methylsulfanyl)-D-ribulose 1-phosphate</text>
        <dbReference type="Rhea" id="RHEA:19989"/>
        <dbReference type="ChEBI" id="CHEBI:58533"/>
        <dbReference type="ChEBI" id="CHEBI:58548"/>
        <dbReference type="EC" id="5.3.1.23"/>
    </reaction>
    <physiologicalReaction direction="left-to-right" evidence="3">
        <dbReference type="Rhea" id="RHEA:19990"/>
    </physiologicalReaction>
</comment>
<dbReference type="InterPro" id="IPR027363">
    <property type="entry name" value="M1Pi_N"/>
</dbReference>
<comment type="catalytic activity">
    <reaction evidence="2">
        <text>5-deoxy-alpha-D-ribose 1-phosphate = 5-deoxy-D-ribulose 1-phosphate</text>
        <dbReference type="Rhea" id="RHEA:61296"/>
        <dbReference type="ChEBI" id="CHEBI:58749"/>
        <dbReference type="ChEBI" id="CHEBI:144504"/>
    </reaction>
    <physiologicalReaction direction="left-to-right" evidence="2">
        <dbReference type="Rhea" id="RHEA:61297"/>
    </physiologicalReaction>
</comment>
<dbReference type="NCBIfam" id="TIGR00524">
    <property type="entry name" value="eIF-2B_rel"/>
    <property type="match status" value="1"/>
</dbReference>
<dbReference type="Proteomes" id="UP000523821">
    <property type="component" value="Unassembled WGS sequence"/>
</dbReference>
<dbReference type="UniPathway" id="UPA00904">
    <property type="reaction ID" value="UER00874"/>
</dbReference>
<dbReference type="FunFam" id="3.40.50.10470:FF:000006">
    <property type="entry name" value="Methylthioribose-1-phosphate isomerase"/>
    <property type="match status" value="1"/>
</dbReference>
<evidence type="ECO:0000256" key="4">
    <source>
        <dbReference type="ARBA" id="ARBA00058145"/>
    </source>
</evidence>
<dbReference type="GO" id="GO:0046523">
    <property type="term" value="F:S-methyl-5-thioribose-1-phosphate isomerase activity"/>
    <property type="evidence" value="ECO:0007669"/>
    <property type="project" value="UniProtKB-UniRule"/>
</dbReference>
<accession>A0A7W9L3B0</accession>
<evidence type="ECO:0000313" key="6">
    <source>
        <dbReference type="EMBL" id="MBB5754373.1"/>
    </source>
</evidence>
<feature type="binding site" evidence="5">
    <location>
        <position position="201"/>
    </location>
    <ligand>
        <name>substrate</name>
    </ligand>
</feature>
<dbReference type="PANTHER" id="PTHR43475:SF1">
    <property type="entry name" value="METHYLTHIORIBOSE-1-PHOSPHATE ISOMERASE"/>
    <property type="match status" value="1"/>
</dbReference>
<feature type="binding site" evidence="5">
    <location>
        <begin position="252"/>
        <end position="253"/>
    </location>
    <ligand>
        <name>substrate</name>
    </ligand>
</feature>
<organism evidence="6 7">
    <name type="scientific">Prosthecomicrobium pneumaticum</name>
    <dbReference type="NCBI Taxonomy" id="81895"/>
    <lineage>
        <taxon>Bacteria</taxon>
        <taxon>Pseudomonadati</taxon>
        <taxon>Pseudomonadota</taxon>
        <taxon>Alphaproteobacteria</taxon>
        <taxon>Hyphomicrobiales</taxon>
        <taxon>Kaistiaceae</taxon>
        <taxon>Prosthecomicrobium</taxon>
    </lineage>
</organism>
<dbReference type="RefSeq" id="WP_183857825.1">
    <property type="nucleotide sequence ID" value="NZ_JACHOO010000008.1"/>
</dbReference>
<dbReference type="InterPro" id="IPR011559">
    <property type="entry name" value="Initiation_fac_2B_a/b/d"/>
</dbReference>
<evidence type="ECO:0000256" key="5">
    <source>
        <dbReference type="HAMAP-Rule" id="MF_01678"/>
    </source>
</evidence>
<dbReference type="NCBIfam" id="TIGR00512">
    <property type="entry name" value="salvage_mtnA"/>
    <property type="match status" value="1"/>
</dbReference>
<feature type="binding site" evidence="5">
    <location>
        <begin position="51"/>
        <end position="53"/>
    </location>
    <ligand>
        <name>substrate</name>
    </ligand>
</feature>
<dbReference type="Gene3D" id="1.20.120.420">
    <property type="entry name" value="translation initiation factor eif-2b, domain 1"/>
    <property type="match status" value="1"/>
</dbReference>
<dbReference type="PANTHER" id="PTHR43475">
    <property type="entry name" value="METHYLTHIORIBOSE-1-PHOSPHATE ISOMERASE"/>
    <property type="match status" value="1"/>
</dbReference>
<dbReference type="Pfam" id="PF01008">
    <property type="entry name" value="IF-2B"/>
    <property type="match status" value="1"/>
</dbReference>
<keyword evidence="1 5" id="KW-0413">Isomerase</keyword>
<dbReference type="AlphaFoldDB" id="A0A7W9L3B0"/>
<dbReference type="InterPro" id="IPR000649">
    <property type="entry name" value="IF-2B-related"/>
</dbReference>
<dbReference type="Gene3D" id="3.40.50.10470">
    <property type="entry name" value="Translation initiation factor eif-2b, domain 2"/>
    <property type="match status" value="1"/>
</dbReference>
<evidence type="ECO:0000256" key="2">
    <source>
        <dbReference type="ARBA" id="ARBA00050906"/>
    </source>
</evidence>
<feature type="binding site" evidence="5">
    <location>
        <position position="88"/>
    </location>
    <ligand>
        <name>substrate</name>
    </ligand>
</feature>